<dbReference type="VEuPathDB" id="ToxoDB:EPH_0035170"/>
<gene>
    <name evidence="3" type="ORF">EPH_0035170</name>
</gene>
<evidence type="ECO:0000313" key="3">
    <source>
        <dbReference type="EMBL" id="CDI74677.1"/>
    </source>
</evidence>
<keyword evidence="4" id="KW-1185">Reference proteome</keyword>
<organism evidence="3 4">
    <name type="scientific">Eimeria praecox</name>
    <dbReference type="NCBI Taxonomy" id="51316"/>
    <lineage>
        <taxon>Eukaryota</taxon>
        <taxon>Sar</taxon>
        <taxon>Alveolata</taxon>
        <taxon>Apicomplexa</taxon>
        <taxon>Conoidasida</taxon>
        <taxon>Coccidia</taxon>
        <taxon>Eucoccidiorida</taxon>
        <taxon>Eimeriorina</taxon>
        <taxon>Eimeriidae</taxon>
        <taxon>Eimeria</taxon>
    </lineage>
</organism>
<feature type="compositionally biased region" description="Low complexity" evidence="1">
    <location>
        <begin position="207"/>
        <end position="220"/>
    </location>
</feature>
<reference evidence="3" key="1">
    <citation type="submission" date="2013-10" db="EMBL/GenBank/DDBJ databases">
        <title>Genomic analysis of the causative agents of coccidiosis in chickens.</title>
        <authorList>
            <person name="Reid A.J."/>
            <person name="Blake D."/>
            <person name="Billington K."/>
            <person name="Browne H."/>
            <person name="Dunn M."/>
            <person name="Hung S."/>
            <person name="Kawahara F."/>
            <person name="Miranda-Saavedra D."/>
            <person name="Mourier T."/>
            <person name="Nagra H."/>
            <person name="Otto T.D."/>
            <person name="Rawlings N."/>
            <person name="Sanchez A."/>
            <person name="Sanders M."/>
            <person name="Subramaniam C."/>
            <person name="Tay Y."/>
            <person name="Dear P."/>
            <person name="Doerig C."/>
            <person name="Gruber A."/>
            <person name="Parkinson J."/>
            <person name="Shirley M."/>
            <person name="Wan K.L."/>
            <person name="Berriman M."/>
            <person name="Tomley F."/>
            <person name="Pain A."/>
        </authorList>
    </citation>
    <scope>NUCLEOTIDE SEQUENCE [LARGE SCALE GENOMIC DNA]</scope>
    <source>
        <strain evidence="3">Houghton</strain>
    </source>
</reference>
<dbReference type="AlphaFoldDB" id="U6G5A4"/>
<proteinExistence type="predicted"/>
<feature type="compositionally biased region" description="Low complexity" evidence="1">
    <location>
        <begin position="322"/>
        <end position="333"/>
    </location>
</feature>
<feature type="compositionally biased region" description="Basic and acidic residues" evidence="1">
    <location>
        <begin position="182"/>
        <end position="198"/>
    </location>
</feature>
<feature type="compositionally biased region" description="Polar residues" evidence="1">
    <location>
        <begin position="458"/>
        <end position="477"/>
    </location>
</feature>
<feature type="compositionally biased region" description="Polar residues" evidence="1">
    <location>
        <begin position="147"/>
        <end position="166"/>
    </location>
</feature>
<dbReference type="OrthoDB" id="10668575at2759"/>
<keyword evidence="2" id="KW-0472">Membrane</keyword>
<name>U6G5A4_9EIME</name>
<feature type="region of interest" description="Disordered" evidence="1">
    <location>
        <begin position="292"/>
        <end position="499"/>
    </location>
</feature>
<reference evidence="3" key="2">
    <citation type="submission" date="2013-10" db="EMBL/GenBank/DDBJ databases">
        <authorList>
            <person name="Aslett M."/>
        </authorList>
    </citation>
    <scope>NUCLEOTIDE SEQUENCE [LARGE SCALE GENOMIC DNA]</scope>
    <source>
        <strain evidence="3">Houghton</strain>
    </source>
</reference>
<evidence type="ECO:0000313" key="4">
    <source>
        <dbReference type="Proteomes" id="UP000018201"/>
    </source>
</evidence>
<evidence type="ECO:0000256" key="1">
    <source>
        <dbReference type="SAM" id="MobiDB-lite"/>
    </source>
</evidence>
<feature type="compositionally biased region" description="Basic and acidic residues" evidence="1">
    <location>
        <begin position="393"/>
        <end position="402"/>
    </location>
</feature>
<accession>U6G5A4</accession>
<feature type="region of interest" description="Disordered" evidence="1">
    <location>
        <begin position="128"/>
        <end position="224"/>
    </location>
</feature>
<keyword evidence="2" id="KW-1133">Transmembrane helix</keyword>
<sequence length="499" mass="53176">MQISPWTTELRFPVGHRDGAARWSDLLPANTGKPKYFTLPSRKNRNFKTAIISTVCLALLALVLSVYFCRSPRGLQKPSAPVLRRLANNGGDESFQELYDLIESFCEDESMVSSMSQEILQSRGLVINTGSRKRGHSASNQDEEAEQISSTSQEVLQSTGLVINTGSRKRGHSASNQDEEAEQAKRPLIEGEHQKRAEGLSAPPDPSASSSAQASKAQQQTVLAQAHQLSGHLHSNQEGYDEVNRPSVAPGVGTVSDEGISSANFAVLEGFFAEEDWVDQWFLDYILDPSPTSSPQSDLDHSADSQDAGQETTANAAGQIHPSSSPEPESPSSGAHDSASEGDQLPVSKADDMQECQSSAADESASEDDQLHVSKADDMQGSQSSATDESEDDQLHVSKADDMQGSQSSATDESASEDDQLPVSKANDMQGSQSSAADESASEGDQLPGSKADDMQECQKTSEVSEEQGNNPASLQESPPPAKPKEGQGGSPSQVSPLL</sequence>
<feature type="transmembrane region" description="Helical" evidence="2">
    <location>
        <begin position="49"/>
        <end position="68"/>
    </location>
</feature>
<evidence type="ECO:0000256" key="2">
    <source>
        <dbReference type="SAM" id="Phobius"/>
    </source>
</evidence>
<feature type="compositionally biased region" description="Low complexity" evidence="1">
    <location>
        <begin position="430"/>
        <end position="446"/>
    </location>
</feature>
<keyword evidence="2" id="KW-0812">Transmembrane</keyword>
<feature type="compositionally biased region" description="Polar residues" evidence="1">
    <location>
        <begin position="305"/>
        <end position="316"/>
    </location>
</feature>
<dbReference type="Proteomes" id="UP000018201">
    <property type="component" value="Unassembled WGS sequence"/>
</dbReference>
<protein>
    <submittedName>
        <fullName evidence="3">Uncharacterized protein</fullName>
    </submittedName>
</protein>
<feature type="compositionally biased region" description="Basic and acidic residues" evidence="1">
    <location>
        <begin position="369"/>
        <end position="378"/>
    </location>
</feature>
<dbReference type="EMBL" id="HG690484">
    <property type="protein sequence ID" value="CDI74677.1"/>
    <property type="molecule type" value="Genomic_DNA"/>
</dbReference>